<keyword evidence="11" id="KW-1185">Reference proteome</keyword>
<keyword evidence="2" id="KW-0004">4Fe-4S</keyword>
<dbReference type="InterPro" id="IPR023885">
    <property type="entry name" value="4Fe4S-binding_SPASM_dom"/>
</dbReference>
<dbReference type="CDD" id="cd01335">
    <property type="entry name" value="Radical_SAM"/>
    <property type="match status" value="1"/>
</dbReference>
<name>A0A0G3EAJ0_9BACT</name>
<dbReference type="Proteomes" id="UP000035268">
    <property type="component" value="Chromosome"/>
</dbReference>
<feature type="domain" description="Radical SAM core" evidence="9">
    <location>
        <begin position="11"/>
        <end position="259"/>
    </location>
</feature>
<evidence type="ECO:0000256" key="7">
    <source>
        <dbReference type="ARBA" id="ARBA00023601"/>
    </source>
</evidence>
<evidence type="ECO:0000313" key="11">
    <source>
        <dbReference type="Proteomes" id="UP000035268"/>
    </source>
</evidence>
<dbReference type="AlphaFoldDB" id="A0A0G3EAJ0"/>
<dbReference type="PANTHER" id="PTHR43273">
    <property type="entry name" value="ANAEROBIC SULFATASE-MATURATING ENZYME HOMOLOG ASLB-RELATED"/>
    <property type="match status" value="1"/>
</dbReference>
<dbReference type="SMART" id="SM00729">
    <property type="entry name" value="Elp3"/>
    <property type="match status" value="1"/>
</dbReference>
<dbReference type="InterPro" id="IPR058240">
    <property type="entry name" value="rSAM_sf"/>
</dbReference>
<dbReference type="InterPro" id="IPR034491">
    <property type="entry name" value="Anaerob_Ser_sulfatase-maturase"/>
</dbReference>
<comment type="similarity">
    <text evidence="7">Belongs to the radical SAM superfamily. Anaerobic sulfatase-maturating enzyme family.</text>
</comment>
<keyword evidence="5" id="KW-0408">Iron</keyword>
<protein>
    <submittedName>
        <fullName evidence="10">Anaerobic sulfatase-maturating enzyme</fullName>
        <ecNumber evidence="10">1.1.99.-</ecNumber>
    </submittedName>
</protein>
<dbReference type="InterPro" id="IPR013785">
    <property type="entry name" value="Aldolase_TIM"/>
</dbReference>
<dbReference type="EMBL" id="CP010904">
    <property type="protein sequence ID" value="AKJ63466.1"/>
    <property type="molecule type" value="Genomic_DNA"/>
</dbReference>
<dbReference type="SFLD" id="SFLDG01072">
    <property type="entry name" value="dehydrogenase_like"/>
    <property type="match status" value="1"/>
</dbReference>
<dbReference type="InterPro" id="IPR047207">
    <property type="entry name" value="SPASM_anSME"/>
</dbReference>
<sequence length="414" mass="47615">MSMEKVQRTGPSYNQAFHVMVKPAGPNCNLRCGYCFYLEKHAIFGQQRFVLSGDVLEKFIAEYLRAQTVEEVTFAWQGGEPTLLGVDYFRNVCELQRKYADGHKVQNTLQTNGTLLDDEWCEFLAKEQFLVGLSLDGPRDIHDRYRFYADGRGSHEEVMRGLRLLKKHGVEFNALACVPRENAREGVRIYRFMREAGVRYIQFIPIIERKPDPRAQELGLDHGTPPSAENRGEPDVEPFTVDAAEYGAFLNAIYDDWIRRDVGRMFVNHFDIALNAWVGMPPPLCCNAKVCGSNVAMEHDGTVYTCDHYVYPEYALGNIAELTWEQIIHQPKQQEFGAAKFLDLPQYCRDCPWMFVCHGGCPKHRFIRTPDGEAGLNYLCEGFRAFYEHIDPTMRRMAELLRAKRSPAEIMREL</sequence>
<keyword evidence="6" id="KW-0411">Iron-sulfur</keyword>
<evidence type="ECO:0000259" key="9">
    <source>
        <dbReference type="PROSITE" id="PS51918"/>
    </source>
</evidence>
<dbReference type="EC" id="1.1.99.-" evidence="10"/>
<dbReference type="GO" id="GO:0016491">
    <property type="term" value="F:oxidoreductase activity"/>
    <property type="evidence" value="ECO:0007669"/>
    <property type="project" value="UniProtKB-KW"/>
</dbReference>
<gene>
    <name evidence="10" type="primary">chuR_1</name>
    <name evidence="10" type="ORF">L21SP4_00182</name>
</gene>
<dbReference type="SFLD" id="SFLDG01384">
    <property type="entry name" value="thioether_bond_formation_requi"/>
    <property type="match status" value="1"/>
</dbReference>
<dbReference type="PROSITE" id="PS51918">
    <property type="entry name" value="RADICAL_SAM"/>
    <property type="match status" value="1"/>
</dbReference>
<dbReference type="NCBIfam" id="TIGR04085">
    <property type="entry name" value="rSAM_more_4Fe4S"/>
    <property type="match status" value="1"/>
</dbReference>
<proteinExistence type="inferred from homology"/>
<dbReference type="RefSeq" id="WP_201774653.1">
    <property type="nucleotide sequence ID" value="NZ_CP010904.1"/>
</dbReference>
<dbReference type="InterPro" id="IPR007197">
    <property type="entry name" value="rSAM"/>
</dbReference>
<dbReference type="Gene3D" id="3.20.20.70">
    <property type="entry name" value="Aldolase class I"/>
    <property type="match status" value="1"/>
</dbReference>
<dbReference type="SUPFAM" id="SSF102114">
    <property type="entry name" value="Radical SAM enzymes"/>
    <property type="match status" value="1"/>
</dbReference>
<evidence type="ECO:0000313" key="10">
    <source>
        <dbReference type="EMBL" id="AKJ63466.1"/>
    </source>
</evidence>
<feature type="region of interest" description="Disordered" evidence="8">
    <location>
        <begin position="215"/>
        <end position="235"/>
    </location>
</feature>
<dbReference type="InterPro" id="IPR023867">
    <property type="entry name" value="Sulphatase_maturase_rSAM"/>
</dbReference>
<dbReference type="SFLD" id="SFLDS00029">
    <property type="entry name" value="Radical_SAM"/>
    <property type="match status" value="1"/>
</dbReference>
<dbReference type="KEGG" id="vbl:L21SP4_00182"/>
<evidence type="ECO:0000256" key="4">
    <source>
        <dbReference type="ARBA" id="ARBA00022723"/>
    </source>
</evidence>
<keyword evidence="3" id="KW-0949">S-adenosyl-L-methionine</keyword>
<dbReference type="Pfam" id="PF13186">
    <property type="entry name" value="SPASM"/>
    <property type="match status" value="1"/>
</dbReference>
<dbReference type="GO" id="GO:0051539">
    <property type="term" value="F:4 iron, 4 sulfur cluster binding"/>
    <property type="evidence" value="ECO:0007669"/>
    <property type="project" value="UniProtKB-KW"/>
</dbReference>
<dbReference type="CDD" id="cd21120">
    <property type="entry name" value="SPASM_anSME"/>
    <property type="match status" value="1"/>
</dbReference>
<organism evidence="10 11">
    <name type="scientific">Kiritimatiella glycovorans</name>
    <dbReference type="NCBI Taxonomy" id="1307763"/>
    <lineage>
        <taxon>Bacteria</taxon>
        <taxon>Pseudomonadati</taxon>
        <taxon>Kiritimatiellota</taxon>
        <taxon>Kiritimatiellia</taxon>
        <taxon>Kiritimatiellales</taxon>
        <taxon>Kiritimatiellaceae</taxon>
        <taxon>Kiritimatiella</taxon>
    </lineage>
</organism>
<dbReference type="SFLD" id="SFLDG01386">
    <property type="entry name" value="main_SPASM_domain-containing"/>
    <property type="match status" value="1"/>
</dbReference>
<reference evidence="11" key="1">
    <citation type="submission" date="2015-02" db="EMBL/GenBank/DDBJ databases">
        <title>Description and complete genome sequence of the first cultured representative of the subdivision 5 of the Verrucomicrobia phylum.</title>
        <authorList>
            <person name="Spring S."/>
            <person name="Bunk B."/>
            <person name="Sproer C."/>
            <person name="Klenk H.-P."/>
        </authorList>
    </citation>
    <scope>NUCLEOTIDE SEQUENCE [LARGE SCALE GENOMIC DNA]</scope>
    <source>
        <strain evidence="11">L21-Fru-AB</strain>
    </source>
</reference>
<dbReference type="SFLD" id="SFLDF00285">
    <property type="entry name" value="anaerobic_Ser-type_sulfatase-m"/>
    <property type="match status" value="1"/>
</dbReference>
<reference evidence="10 11" key="2">
    <citation type="journal article" date="2016" name="ISME J.">
        <title>Characterization of the first cultured representative of Verrucomicrobia subdivision 5 indicates the proposal of a novel phylum.</title>
        <authorList>
            <person name="Spring S."/>
            <person name="Bunk B."/>
            <person name="Sproer C."/>
            <person name="Schumann P."/>
            <person name="Rohde M."/>
            <person name="Tindall B.J."/>
            <person name="Klenk H.P."/>
        </authorList>
    </citation>
    <scope>NUCLEOTIDE SEQUENCE [LARGE SCALE GENOMIC DNA]</scope>
    <source>
        <strain evidence="10 11">L21-Fru-AB</strain>
    </source>
</reference>
<evidence type="ECO:0000256" key="5">
    <source>
        <dbReference type="ARBA" id="ARBA00023004"/>
    </source>
</evidence>
<evidence type="ECO:0000256" key="2">
    <source>
        <dbReference type="ARBA" id="ARBA00022485"/>
    </source>
</evidence>
<keyword evidence="4" id="KW-0479">Metal-binding</keyword>
<dbReference type="Pfam" id="PF04055">
    <property type="entry name" value="Radical_SAM"/>
    <property type="match status" value="1"/>
</dbReference>
<dbReference type="STRING" id="1307763.L21SP4_00182"/>
<dbReference type="SFLD" id="SFLDG01067">
    <property type="entry name" value="SPASM/twitch_domain_containing"/>
    <property type="match status" value="1"/>
</dbReference>
<dbReference type="GO" id="GO:0046872">
    <property type="term" value="F:metal ion binding"/>
    <property type="evidence" value="ECO:0007669"/>
    <property type="project" value="UniProtKB-KW"/>
</dbReference>
<evidence type="ECO:0000256" key="3">
    <source>
        <dbReference type="ARBA" id="ARBA00022691"/>
    </source>
</evidence>
<evidence type="ECO:0000256" key="1">
    <source>
        <dbReference type="ARBA" id="ARBA00001966"/>
    </source>
</evidence>
<dbReference type="NCBIfam" id="TIGR03942">
    <property type="entry name" value="sulfatase_rSAM"/>
    <property type="match status" value="1"/>
</dbReference>
<comment type="cofactor">
    <cofactor evidence="1">
        <name>[4Fe-4S] cluster</name>
        <dbReference type="ChEBI" id="CHEBI:49883"/>
    </cofactor>
</comment>
<dbReference type="InterPro" id="IPR006638">
    <property type="entry name" value="Elp3/MiaA/NifB-like_rSAM"/>
</dbReference>
<dbReference type="PANTHER" id="PTHR43273:SF3">
    <property type="entry name" value="ANAEROBIC SULFATASE-MATURATING ENZYME HOMOLOG ASLB-RELATED"/>
    <property type="match status" value="1"/>
</dbReference>
<accession>A0A0G3EAJ0</accession>
<evidence type="ECO:0000256" key="6">
    <source>
        <dbReference type="ARBA" id="ARBA00023014"/>
    </source>
</evidence>
<evidence type="ECO:0000256" key="8">
    <source>
        <dbReference type="SAM" id="MobiDB-lite"/>
    </source>
</evidence>
<keyword evidence="10" id="KW-0560">Oxidoreductase</keyword>